<comment type="caution">
    <text evidence="4">The sequence shown here is derived from an EMBL/GenBank/DDBJ whole genome shotgun (WGS) entry which is preliminary data.</text>
</comment>
<gene>
    <name evidence="4" type="ORF">C450_00285</name>
</gene>
<dbReference type="GO" id="GO:0016779">
    <property type="term" value="F:nucleotidyltransferase activity"/>
    <property type="evidence" value="ECO:0007669"/>
    <property type="project" value="UniProtKB-KW"/>
</dbReference>
<evidence type="ECO:0000259" key="3">
    <source>
        <dbReference type="Pfam" id="PF12804"/>
    </source>
</evidence>
<dbReference type="OrthoDB" id="25155at2157"/>
<evidence type="ECO:0000256" key="2">
    <source>
        <dbReference type="ARBA" id="ARBA00022695"/>
    </source>
</evidence>
<dbReference type="STRING" id="1227456.C450_00285"/>
<name>M0NEC7_9EURY</name>
<keyword evidence="5" id="KW-1185">Reference proteome</keyword>
<dbReference type="RefSeq" id="WP_005038591.1">
    <property type="nucleotide sequence ID" value="NZ_AOME01000002.1"/>
</dbReference>
<dbReference type="InterPro" id="IPR050065">
    <property type="entry name" value="GlmU-like"/>
</dbReference>
<dbReference type="PATRIC" id="fig|1227456.3.peg.61"/>
<proteinExistence type="predicted"/>
<dbReference type="PANTHER" id="PTHR43584">
    <property type="entry name" value="NUCLEOTIDYL TRANSFERASE"/>
    <property type="match status" value="1"/>
</dbReference>
<evidence type="ECO:0000313" key="5">
    <source>
        <dbReference type="Proteomes" id="UP000011625"/>
    </source>
</evidence>
<dbReference type="EMBL" id="AOME01000002">
    <property type="protein sequence ID" value="EMA55913.1"/>
    <property type="molecule type" value="Genomic_DNA"/>
</dbReference>
<keyword evidence="1 4" id="KW-0808">Transferase</keyword>
<sequence>MTENDHAVVLAAGMGRRLQPRTDDTPKTLLSVGEKPILGHIFAALRANDYRRVTMVVGHEAARIRDYCADVSAFEIDYIENERYAETNNLYSLWLARETLTDGFTLVNADTLFSPETVGRLVAATGPTLVIDQEKSLDDEEMTVAIDGGTVVDIGKELAAADGEYIGLCKFDAESARRLVETLGEFIENEALGEWYERAFAELFGDVSVGCVAPVGPWVEIDDAEDLRSGRELYRTVEADGIDG</sequence>
<dbReference type="CDD" id="cd02523">
    <property type="entry name" value="PC_cytidylyltransferase"/>
    <property type="match status" value="1"/>
</dbReference>
<dbReference type="SUPFAM" id="SSF53448">
    <property type="entry name" value="Nucleotide-diphospho-sugar transferases"/>
    <property type="match status" value="1"/>
</dbReference>
<dbReference type="PANTHER" id="PTHR43584:SF5">
    <property type="entry name" value="PROTEIN LICC"/>
    <property type="match status" value="1"/>
</dbReference>
<accession>M0NEC7</accession>
<evidence type="ECO:0000256" key="1">
    <source>
        <dbReference type="ARBA" id="ARBA00022679"/>
    </source>
</evidence>
<dbReference type="Pfam" id="PF12804">
    <property type="entry name" value="NTP_transf_3"/>
    <property type="match status" value="1"/>
</dbReference>
<feature type="domain" description="MobA-like NTP transferase" evidence="3">
    <location>
        <begin position="7"/>
        <end position="125"/>
    </location>
</feature>
<dbReference type="AlphaFoldDB" id="M0NEC7"/>
<dbReference type="Proteomes" id="UP000011625">
    <property type="component" value="Unassembled WGS sequence"/>
</dbReference>
<reference evidence="4 5" key="1">
    <citation type="journal article" date="2014" name="PLoS Genet.">
        <title>Phylogenetically driven sequencing of extremely halophilic archaea reveals strategies for static and dynamic osmo-response.</title>
        <authorList>
            <person name="Becker E.A."/>
            <person name="Seitzer P.M."/>
            <person name="Tritt A."/>
            <person name="Larsen D."/>
            <person name="Krusor M."/>
            <person name="Yao A.I."/>
            <person name="Wu D."/>
            <person name="Madern D."/>
            <person name="Eisen J.A."/>
            <person name="Darling A.E."/>
            <person name="Facciotti M.T."/>
        </authorList>
    </citation>
    <scope>NUCLEOTIDE SEQUENCE [LARGE SCALE GENOMIC DNA]</scope>
    <source>
        <strain evidence="4 5">DSM 8989</strain>
    </source>
</reference>
<evidence type="ECO:0000313" key="4">
    <source>
        <dbReference type="EMBL" id="EMA55913.1"/>
    </source>
</evidence>
<keyword evidence="2 4" id="KW-0548">Nucleotidyltransferase</keyword>
<dbReference type="InterPro" id="IPR025877">
    <property type="entry name" value="MobA-like_NTP_Trfase"/>
</dbReference>
<protein>
    <submittedName>
        <fullName evidence="4">Glucose-1-phosphate cytidylyltransferase (RfbF)</fullName>
    </submittedName>
</protein>
<organism evidence="4 5">
    <name type="scientific">Halococcus salifodinae DSM 8989</name>
    <dbReference type="NCBI Taxonomy" id="1227456"/>
    <lineage>
        <taxon>Archaea</taxon>
        <taxon>Methanobacteriati</taxon>
        <taxon>Methanobacteriota</taxon>
        <taxon>Stenosarchaea group</taxon>
        <taxon>Halobacteria</taxon>
        <taxon>Halobacteriales</taxon>
        <taxon>Halococcaceae</taxon>
        <taxon>Halococcus</taxon>
    </lineage>
</organism>
<dbReference type="Gene3D" id="3.90.550.10">
    <property type="entry name" value="Spore Coat Polysaccharide Biosynthesis Protein SpsA, Chain A"/>
    <property type="match status" value="1"/>
</dbReference>
<dbReference type="InterPro" id="IPR029044">
    <property type="entry name" value="Nucleotide-diphossugar_trans"/>
</dbReference>